<evidence type="ECO:0000313" key="2">
    <source>
        <dbReference type="Proteomes" id="UP000662074"/>
    </source>
</evidence>
<evidence type="ECO:0000313" key="1">
    <source>
        <dbReference type="EMBL" id="GGI50258.1"/>
    </source>
</evidence>
<reference evidence="1" key="2">
    <citation type="submission" date="2020-09" db="EMBL/GenBank/DDBJ databases">
        <authorList>
            <person name="Sun Q."/>
            <person name="Sedlacek I."/>
        </authorList>
    </citation>
    <scope>NUCLEOTIDE SEQUENCE</scope>
    <source>
        <strain evidence="1">CCM 8711</strain>
    </source>
</reference>
<sequence>MSEQLNFKSERFFDYRSQHTNHSGTVIKEYTHRLKIVADLTLHCICPVCGAPDCGNDMYLWAEFSGEKWAIHLGADSFDAYLNCWHYDGITEDEYRQLPELIRHSNEMIGWCDIYSEPNNEIDAFDFLKSLEVIKDSDYANDGGEFLEIYYPILKSFTNAVIKENTILNVLK</sequence>
<reference evidence="1" key="1">
    <citation type="journal article" date="2014" name="Int. J. Syst. Evol. Microbiol.">
        <title>Complete genome sequence of Corynebacterium casei LMG S-19264T (=DSM 44701T), isolated from a smear-ripened cheese.</title>
        <authorList>
            <consortium name="US DOE Joint Genome Institute (JGI-PGF)"/>
            <person name="Walter F."/>
            <person name="Albersmeier A."/>
            <person name="Kalinowski J."/>
            <person name="Ruckert C."/>
        </authorList>
    </citation>
    <scope>NUCLEOTIDE SEQUENCE</scope>
    <source>
        <strain evidence="1">CCM 8711</strain>
    </source>
</reference>
<accession>A0A917J709</accession>
<keyword evidence="2" id="KW-1185">Reference proteome</keyword>
<organism evidence="1 2">
    <name type="scientific">Mucilaginibacter galii</name>
    <dbReference type="NCBI Taxonomy" id="2005073"/>
    <lineage>
        <taxon>Bacteria</taxon>
        <taxon>Pseudomonadati</taxon>
        <taxon>Bacteroidota</taxon>
        <taxon>Sphingobacteriia</taxon>
        <taxon>Sphingobacteriales</taxon>
        <taxon>Sphingobacteriaceae</taxon>
        <taxon>Mucilaginibacter</taxon>
    </lineage>
</organism>
<dbReference type="AlphaFoldDB" id="A0A917J709"/>
<name>A0A917J709_9SPHI</name>
<dbReference type="RefSeq" id="WP_188415292.1">
    <property type="nucleotide sequence ID" value="NZ_BMDO01000003.1"/>
</dbReference>
<comment type="caution">
    <text evidence="1">The sequence shown here is derived from an EMBL/GenBank/DDBJ whole genome shotgun (WGS) entry which is preliminary data.</text>
</comment>
<dbReference type="EMBL" id="BMDO01000003">
    <property type="protein sequence ID" value="GGI50258.1"/>
    <property type="molecule type" value="Genomic_DNA"/>
</dbReference>
<dbReference type="Proteomes" id="UP000662074">
    <property type="component" value="Unassembled WGS sequence"/>
</dbReference>
<protein>
    <submittedName>
        <fullName evidence="1">Uncharacterized protein</fullName>
    </submittedName>
</protein>
<gene>
    <name evidence="1" type="ORF">GCM10011425_14700</name>
</gene>
<proteinExistence type="predicted"/>